<evidence type="ECO:0000313" key="3">
    <source>
        <dbReference type="Proteomes" id="UP001516400"/>
    </source>
</evidence>
<keyword evidence="1" id="KW-0812">Transmembrane</keyword>
<sequence>MTDGSTPQKNLEFGRTAKANWQKSHQNVDYGYIPSRIPPKKWRESSKQAFQELGSVMSERRKGRFCLLIAVTTEIFFLALSASSPCNTRFHYV</sequence>
<proteinExistence type="predicted"/>
<dbReference type="AlphaFoldDB" id="A0ABD2NTL3"/>
<protein>
    <submittedName>
        <fullName evidence="2">Uncharacterized protein</fullName>
    </submittedName>
</protein>
<accession>A0ABD2NTL3</accession>
<evidence type="ECO:0000256" key="1">
    <source>
        <dbReference type="SAM" id="Phobius"/>
    </source>
</evidence>
<comment type="caution">
    <text evidence="2">The sequence shown here is derived from an EMBL/GenBank/DDBJ whole genome shotgun (WGS) entry which is preliminary data.</text>
</comment>
<evidence type="ECO:0000313" key="2">
    <source>
        <dbReference type="EMBL" id="KAL3281985.1"/>
    </source>
</evidence>
<keyword evidence="1" id="KW-0472">Membrane</keyword>
<gene>
    <name evidence="2" type="ORF">HHI36_005188</name>
</gene>
<dbReference type="EMBL" id="JABFTP020000144">
    <property type="protein sequence ID" value="KAL3281985.1"/>
    <property type="molecule type" value="Genomic_DNA"/>
</dbReference>
<name>A0ABD2NTL3_9CUCU</name>
<keyword evidence="3" id="KW-1185">Reference proteome</keyword>
<organism evidence="2 3">
    <name type="scientific">Cryptolaemus montrouzieri</name>
    <dbReference type="NCBI Taxonomy" id="559131"/>
    <lineage>
        <taxon>Eukaryota</taxon>
        <taxon>Metazoa</taxon>
        <taxon>Ecdysozoa</taxon>
        <taxon>Arthropoda</taxon>
        <taxon>Hexapoda</taxon>
        <taxon>Insecta</taxon>
        <taxon>Pterygota</taxon>
        <taxon>Neoptera</taxon>
        <taxon>Endopterygota</taxon>
        <taxon>Coleoptera</taxon>
        <taxon>Polyphaga</taxon>
        <taxon>Cucujiformia</taxon>
        <taxon>Coccinelloidea</taxon>
        <taxon>Coccinellidae</taxon>
        <taxon>Scymninae</taxon>
        <taxon>Scymnini</taxon>
        <taxon>Cryptolaemus</taxon>
    </lineage>
</organism>
<reference evidence="2 3" key="1">
    <citation type="journal article" date="2021" name="BMC Biol.">
        <title>Horizontally acquired antibacterial genes associated with adaptive radiation of ladybird beetles.</title>
        <authorList>
            <person name="Li H.S."/>
            <person name="Tang X.F."/>
            <person name="Huang Y.H."/>
            <person name="Xu Z.Y."/>
            <person name="Chen M.L."/>
            <person name="Du X.Y."/>
            <person name="Qiu B.Y."/>
            <person name="Chen P.T."/>
            <person name="Zhang W."/>
            <person name="Slipinski A."/>
            <person name="Escalona H.E."/>
            <person name="Waterhouse R.M."/>
            <person name="Zwick A."/>
            <person name="Pang H."/>
        </authorList>
    </citation>
    <scope>NUCLEOTIDE SEQUENCE [LARGE SCALE GENOMIC DNA]</scope>
    <source>
        <strain evidence="2">SYSU2018</strain>
    </source>
</reference>
<dbReference type="Proteomes" id="UP001516400">
    <property type="component" value="Unassembled WGS sequence"/>
</dbReference>
<feature type="transmembrane region" description="Helical" evidence="1">
    <location>
        <begin position="65"/>
        <end position="83"/>
    </location>
</feature>
<keyword evidence="1" id="KW-1133">Transmembrane helix</keyword>